<dbReference type="SUPFAM" id="SSF52540">
    <property type="entry name" value="P-loop containing nucleoside triphosphate hydrolases"/>
    <property type="match status" value="1"/>
</dbReference>
<dbReference type="PANTHER" id="PTHR23117">
    <property type="entry name" value="GUANYLATE KINASE-RELATED"/>
    <property type="match status" value="1"/>
</dbReference>
<dbReference type="CDD" id="cd00071">
    <property type="entry name" value="GMPK"/>
    <property type="match status" value="1"/>
</dbReference>
<evidence type="ECO:0000313" key="7">
    <source>
        <dbReference type="EMBL" id="CDW78851.1"/>
    </source>
</evidence>
<evidence type="ECO:0000256" key="2">
    <source>
        <dbReference type="ARBA" id="ARBA00022679"/>
    </source>
</evidence>
<dbReference type="GO" id="GO:0005829">
    <property type="term" value="C:cytosol"/>
    <property type="evidence" value="ECO:0007669"/>
    <property type="project" value="TreeGrafter"/>
</dbReference>
<feature type="region of interest" description="Disordered" evidence="5">
    <location>
        <begin position="388"/>
        <end position="429"/>
    </location>
</feature>
<dbReference type="PROSITE" id="PS50052">
    <property type="entry name" value="GUANYLATE_KINASE_2"/>
    <property type="match status" value="1"/>
</dbReference>
<comment type="similarity">
    <text evidence="1">Belongs to the guanylate kinase family.</text>
</comment>
<reference evidence="7 8" key="1">
    <citation type="submission" date="2014-06" db="EMBL/GenBank/DDBJ databases">
        <authorList>
            <person name="Swart Estienne"/>
        </authorList>
    </citation>
    <scope>NUCLEOTIDE SEQUENCE [LARGE SCALE GENOMIC DNA]</scope>
    <source>
        <strain evidence="7 8">130c</strain>
    </source>
</reference>
<keyword evidence="3 7" id="KW-0418">Kinase</keyword>
<dbReference type="AlphaFoldDB" id="A0A078AAF5"/>
<dbReference type="InterPro" id="IPR008145">
    <property type="entry name" value="GK/Ca_channel_bsu"/>
</dbReference>
<dbReference type="Pfam" id="PF00625">
    <property type="entry name" value="Guanylate_kin"/>
    <property type="match status" value="1"/>
</dbReference>
<gene>
    <name evidence="7" type="primary">Contig1560.g1698</name>
    <name evidence="7" type="ORF">STYLEM_7835</name>
</gene>
<feature type="coiled-coil region" evidence="4">
    <location>
        <begin position="124"/>
        <end position="151"/>
    </location>
</feature>
<evidence type="ECO:0000256" key="5">
    <source>
        <dbReference type="SAM" id="MobiDB-lite"/>
    </source>
</evidence>
<feature type="domain" description="Guanylate kinase-like" evidence="6">
    <location>
        <begin position="6"/>
        <end position="172"/>
    </location>
</feature>
<organism evidence="7 8">
    <name type="scientific">Stylonychia lemnae</name>
    <name type="common">Ciliate</name>
    <dbReference type="NCBI Taxonomy" id="5949"/>
    <lineage>
        <taxon>Eukaryota</taxon>
        <taxon>Sar</taxon>
        <taxon>Alveolata</taxon>
        <taxon>Ciliophora</taxon>
        <taxon>Intramacronucleata</taxon>
        <taxon>Spirotrichea</taxon>
        <taxon>Stichotrichia</taxon>
        <taxon>Sporadotrichida</taxon>
        <taxon>Oxytrichidae</taxon>
        <taxon>Stylonychinae</taxon>
        <taxon>Stylonychia</taxon>
    </lineage>
</organism>
<feature type="region of interest" description="Disordered" evidence="5">
    <location>
        <begin position="300"/>
        <end position="321"/>
    </location>
</feature>
<keyword evidence="4" id="KW-0175">Coiled coil</keyword>
<evidence type="ECO:0000313" key="8">
    <source>
        <dbReference type="Proteomes" id="UP000039865"/>
    </source>
</evidence>
<evidence type="ECO:0000259" key="6">
    <source>
        <dbReference type="PROSITE" id="PS50052"/>
    </source>
</evidence>
<dbReference type="EMBL" id="CCKQ01007475">
    <property type="protein sequence ID" value="CDW78851.1"/>
    <property type="molecule type" value="Genomic_DNA"/>
</dbReference>
<dbReference type="PANTHER" id="PTHR23117:SF13">
    <property type="entry name" value="GUANYLATE KINASE"/>
    <property type="match status" value="1"/>
</dbReference>
<evidence type="ECO:0000256" key="3">
    <source>
        <dbReference type="ARBA" id="ARBA00022777"/>
    </source>
</evidence>
<accession>A0A078AAF5</accession>
<name>A0A078AAF5_STYLE</name>
<dbReference type="InterPro" id="IPR008144">
    <property type="entry name" value="Guanylate_kin-like_dom"/>
</dbReference>
<dbReference type="InParanoid" id="A0A078AAF5"/>
<feature type="compositionally biased region" description="Low complexity" evidence="5">
    <location>
        <begin position="312"/>
        <end position="321"/>
    </location>
</feature>
<protein>
    <submittedName>
        <fullName evidence="7">Guanylate kinase</fullName>
    </submittedName>
</protein>
<proteinExistence type="inferred from homology"/>
<keyword evidence="8" id="KW-1185">Reference proteome</keyword>
<keyword evidence="2" id="KW-0808">Transferase</keyword>
<dbReference type="Proteomes" id="UP000039865">
    <property type="component" value="Unassembled WGS sequence"/>
</dbReference>
<evidence type="ECO:0000256" key="4">
    <source>
        <dbReference type="SAM" id="Coils"/>
    </source>
</evidence>
<dbReference type="GO" id="GO:0004385">
    <property type="term" value="F:GMP kinase activity"/>
    <property type="evidence" value="ECO:0007669"/>
    <property type="project" value="TreeGrafter"/>
</dbReference>
<evidence type="ECO:0000256" key="1">
    <source>
        <dbReference type="ARBA" id="ARBA00005790"/>
    </source>
</evidence>
<dbReference type="Gene3D" id="3.40.50.300">
    <property type="entry name" value="P-loop containing nucleotide triphosphate hydrolases"/>
    <property type="match status" value="1"/>
</dbReference>
<dbReference type="OrthoDB" id="6334211at2759"/>
<dbReference type="InterPro" id="IPR027417">
    <property type="entry name" value="P-loop_NTPase"/>
</dbReference>
<feature type="compositionally biased region" description="Polar residues" evidence="5">
    <location>
        <begin position="300"/>
        <end position="311"/>
    </location>
</feature>
<sequence length="629" mass="72867">MAQQLLRPLVISGPSGAGKSTLIHHLLNKYSNKFKLSVSSTTRQPRSGEVDGEIENGQFLEHNKVHNNYYGTHKAQILKTQSENKICLLDIDVKGARDVSKSDILCHYIFIQTKNIEDLRQRLLARKTETEESIKIRLQNAEKEISFAQELKIFEKWFCLERVRDSLQYHTLPAHQANAVCPQITHQQIKQYFILQAHCEFENIPNIVRLLFNIKKEIKKLAYMDQKKYLTPLFSGACSDIYIALRDYFNQKSSKMEINMDSNNEFNASGSIKNMNSQNFSQNMPKFGHELSFSQLDKNKFQPSKGQRSAASNNYSTQQNYQNPNAKMQATINANKLIININNDKSSLSNPSYQKDLEKQDINQNSSLQSHSAMVTPRDQKFRQNQRYTDMQQSNTKKPKLVQDVTPFIGRRQESQKIGSSRKRDSSEVLDSINLDQHNMQKQLEDMTSPFKQGNSDLMDHDSLLRSLRNDDDINQFRETFMRLGQNHPQNNTQNYTPTLDQHIFAASKKRNIKPQHQVKVSQESLAQFRTSGQKFAKIKKYKKVLYKRLSQGNSPQRQVNDSDFDIMPEIHNQSQLRSSMPAEMPRDDKLYGSLAQLKVKVIEKIVNDDIKQLPWIIDIQGNFKYFQD</sequence>
<dbReference type="SMART" id="SM00072">
    <property type="entry name" value="GuKc"/>
    <property type="match status" value="1"/>
</dbReference>